<dbReference type="PANTHER" id="PTHR31913:SF0">
    <property type="entry name" value="VACUOLAR IMPORT AND DEGRADATION PROTEIN 27"/>
    <property type="match status" value="1"/>
</dbReference>
<dbReference type="SUPFAM" id="SSF75011">
    <property type="entry name" value="3-carboxy-cis,cis-mucoante lactonizing enzyme"/>
    <property type="match status" value="1"/>
</dbReference>
<dbReference type="AlphaFoldDB" id="A0A0G4I9S7"/>
<dbReference type="GO" id="GO:0005737">
    <property type="term" value="C:cytoplasm"/>
    <property type="evidence" value="ECO:0007669"/>
    <property type="project" value="TreeGrafter"/>
</dbReference>
<reference evidence="3" key="1">
    <citation type="submission" date="2014-11" db="EMBL/GenBank/DDBJ databases">
        <authorList>
            <person name="Otto D Thomas"/>
            <person name="Naeem Raeece"/>
        </authorList>
    </citation>
    <scope>NUCLEOTIDE SEQUENCE</scope>
</reference>
<evidence type="ECO:0000313" key="3">
    <source>
        <dbReference type="EMBL" id="CEM53911.1"/>
    </source>
</evidence>
<dbReference type="EMBL" id="CDMZ01005737">
    <property type="protein sequence ID" value="CEM53911.1"/>
    <property type="molecule type" value="Genomic_DNA"/>
</dbReference>
<dbReference type="InterPro" id="IPR013863">
    <property type="entry name" value="VID27_C"/>
</dbReference>
<name>A0A0G4I9S7_9ALVE</name>
<accession>A0A0G4I9S7</accession>
<protein>
    <recommendedName>
        <fullName evidence="2">Vacuolar import/degradation Vid27 C-terminal domain-containing protein</fullName>
    </recommendedName>
</protein>
<gene>
    <name evidence="3" type="ORF">Cvel_12357</name>
</gene>
<dbReference type="VEuPathDB" id="CryptoDB:Cvel_12357"/>
<dbReference type="PANTHER" id="PTHR31913">
    <property type="entry name" value="VACUOLAR IMPORT AND DEGRADATION PROTEIN 27"/>
    <property type="match status" value="1"/>
</dbReference>
<feature type="domain" description="Vacuolar import/degradation Vid27 C-terminal" evidence="2">
    <location>
        <begin position="369"/>
        <end position="638"/>
    </location>
</feature>
<dbReference type="PhylomeDB" id="A0A0G4I9S7"/>
<feature type="compositionally biased region" description="Acidic residues" evidence="1">
    <location>
        <begin position="274"/>
        <end position="296"/>
    </location>
</feature>
<sequence length="702" mass="78303">MLSNFWNLITPKRRDQLVVCDLYTFVGVEDDCILESAKYKIEDETEGSFLTFLDLDEQPTKYQFDISEMFDFHQTHPNACKFQKRLKPKKGGDPESEVFGVTFDTEHEATKFVEKIWGRLKVNLPEPPIAMISGNLEELDKRSKSFQVRYRDCTAAVLQRENDCEAWLSIKHRDEIIFEDRLSPDLTITEFVPLSGFTFLGGAAFDPTPDASRFYCLSGLEEEQRKNFLASVQRALLERRRGAKLPSDASQADVVMTDAYPLGDSSTSRYDFESASEGEEEDFQDAEEEEEEEEEERYATPPRSRRVVNAFMENLQKGQKVYHTMEVGRENAFAFKGTPMKDDSSLEIFRAGGRGMKRATQIGAEKFSWDGRPLEISGTMLHEGERKMLLLDRTRRRPQDDDCAHVYSFDLETEKVVQAWDSNVALDGLVPRFKGAQRGPEKTALCHSAQSVFVMDPSTRSAINNTHKGSQFAYTTKVQLNTLATTEDKAFAVGNQMGEVRLFDGTTNYDGDFKKCKTKLDGIGSPLISLDVSADGKWVLGTTERALILYNTTPPSSDDAAAASSAKSAFFKSAAANAKPRPLRLTLPTDVQMEMGLTDICFRPARFTEDGESGKERGIVTSTGNVSLFWNFKQVAKVAERYAKGDICGIPRPKVALAADAVVDTRALPGAARGDSAVVVTPVAVRKPRFSTKLKPGKGSPN</sequence>
<evidence type="ECO:0000256" key="1">
    <source>
        <dbReference type="SAM" id="MobiDB-lite"/>
    </source>
</evidence>
<proteinExistence type="predicted"/>
<evidence type="ECO:0000259" key="2">
    <source>
        <dbReference type="Pfam" id="PF08553"/>
    </source>
</evidence>
<dbReference type="Pfam" id="PF08553">
    <property type="entry name" value="VID27"/>
    <property type="match status" value="1"/>
</dbReference>
<dbReference type="InterPro" id="IPR040458">
    <property type="entry name" value="Vid27"/>
</dbReference>
<dbReference type="GO" id="GO:0005634">
    <property type="term" value="C:nucleus"/>
    <property type="evidence" value="ECO:0007669"/>
    <property type="project" value="TreeGrafter"/>
</dbReference>
<organism evidence="3">
    <name type="scientific">Chromera velia CCMP2878</name>
    <dbReference type="NCBI Taxonomy" id="1169474"/>
    <lineage>
        <taxon>Eukaryota</taxon>
        <taxon>Sar</taxon>
        <taxon>Alveolata</taxon>
        <taxon>Colpodellida</taxon>
        <taxon>Chromeraceae</taxon>
        <taxon>Chromera</taxon>
    </lineage>
</organism>
<feature type="region of interest" description="Disordered" evidence="1">
    <location>
        <begin position="265"/>
        <end position="303"/>
    </location>
</feature>